<dbReference type="Pfam" id="PF00788">
    <property type="entry name" value="RA"/>
    <property type="match status" value="1"/>
</dbReference>
<keyword evidence="2" id="KW-0862">Zinc</keyword>
<dbReference type="GeneID" id="115819528"/>
<keyword evidence="1" id="KW-0343">GTPase activation</keyword>
<dbReference type="SUPFAM" id="SSF48350">
    <property type="entry name" value="GTPase activation domain, GAP"/>
    <property type="match status" value="2"/>
</dbReference>
<dbReference type="PANTHER" id="PTHR45899">
    <property type="entry name" value="RHO GTPASE ACTIVATING PROTEIN AT 15B, ISOFORM C"/>
    <property type="match status" value="1"/>
</dbReference>
<dbReference type="InterPro" id="IPR052227">
    <property type="entry name" value="Arf-Rho-GAP_ANK-PH_domain"/>
</dbReference>
<dbReference type="Gene3D" id="3.10.20.90">
    <property type="entry name" value="Phosphatidylinositol 3-kinase Catalytic Subunit, Chain A, domain 1"/>
    <property type="match status" value="1"/>
</dbReference>
<dbReference type="SUPFAM" id="SSF57863">
    <property type="entry name" value="ArfGap/RecO-like zinc finger"/>
    <property type="match status" value="1"/>
</dbReference>
<evidence type="ECO:0000313" key="7">
    <source>
        <dbReference type="Proteomes" id="UP000504632"/>
    </source>
</evidence>
<feature type="domain" description="PH" evidence="3">
    <location>
        <begin position="470"/>
        <end position="577"/>
    </location>
</feature>
<dbReference type="Pfam" id="PF00620">
    <property type="entry name" value="RhoGAP"/>
    <property type="match status" value="2"/>
</dbReference>
<dbReference type="SUPFAM" id="SSF50729">
    <property type="entry name" value="PH domain-like"/>
    <property type="match status" value="5"/>
</dbReference>
<keyword evidence="2" id="KW-0863">Zinc-finger</keyword>
<dbReference type="GO" id="GO:0007165">
    <property type="term" value="P:signal transduction"/>
    <property type="evidence" value="ECO:0007669"/>
    <property type="project" value="InterPro"/>
</dbReference>
<dbReference type="PANTHER" id="PTHR45899:SF3">
    <property type="entry name" value="ARF-GAP WITH RHO-GAP DOMAIN, ANK REPEAT AND PH DOMAIN-CONTAINING PROTEIN 1"/>
    <property type="match status" value="1"/>
</dbReference>
<dbReference type="Pfam" id="PF01412">
    <property type="entry name" value="ArfGap"/>
    <property type="match status" value="1"/>
</dbReference>
<dbReference type="InterPro" id="IPR037278">
    <property type="entry name" value="ARFGAP/RecO"/>
</dbReference>
<dbReference type="PRINTS" id="PR00405">
    <property type="entry name" value="REVINTRACTNG"/>
</dbReference>
<keyword evidence="7" id="KW-1185">Reference proteome</keyword>
<dbReference type="InterPro" id="IPR000198">
    <property type="entry name" value="RhoGAP_dom"/>
</dbReference>
<dbReference type="Gene3D" id="1.10.555.10">
    <property type="entry name" value="Rho GTPase activation protein"/>
    <property type="match status" value="3"/>
</dbReference>
<evidence type="ECO:0000259" key="4">
    <source>
        <dbReference type="PROSITE" id="PS50115"/>
    </source>
</evidence>
<dbReference type="SMART" id="SM00105">
    <property type="entry name" value="ArfGap"/>
    <property type="match status" value="1"/>
</dbReference>
<dbReference type="CDD" id="cd08837">
    <property type="entry name" value="ArfGap_ARAP"/>
    <property type="match status" value="1"/>
</dbReference>
<dbReference type="RefSeq" id="XP_030638898.1">
    <property type="nucleotide sequence ID" value="XM_030783038.1"/>
</dbReference>
<feature type="domain" description="PH" evidence="3">
    <location>
        <begin position="66"/>
        <end position="158"/>
    </location>
</feature>
<keyword evidence="2" id="KW-0479">Metal-binding</keyword>
<dbReference type="PROSITE" id="PS50115">
    <property type="entry name" value="ARFGAP"/>
    <property type="match status" value="1"/>
</dbReference>
<organism evidence="7 8">
    <name type="scientific">Chanos chanos</name>
    <name type="common">Milkfish</name>
    <name type="synonym">Mugil chanos</name>
    <dbReference type="NCBI Taxonomy" id="29144"/>
    <lineage>
        <taxon>Eukaryota</taxon>
        <taxon>Metazoa</taxon>
        <taxon>Chordata</taxon>
        <taxon>Craniata</taxon>
        <taxon>Vertebrata</taxon>
        <taxon>Euteleostomi</taxon>
        <taxon>Actinopterygii</taxon>
        <taxon>Neopterygii</taxon>
        <taxon>Teleostei</taxon>
        <taxon>Ostariophysi</taxon>
        <taxon>Gonorynchiformes</taxon>
        <taxon>Chanidae</taxon>
        <taxon>Chanos</taxon>
    </lineage>
</organism>
<dbReference type="Gene3D" id="1.10.220.150">
    <property type="entry name" value="Arf GTPase activating protein"/>
    <property type="match status" value="1"/>
</dbReference>
<feature type="domain" description="Arf-GAP" evidence="4">
    <location>
        <begin position="271"/>
        <end position="385"/>
    </location>
</feature>
<evidence type="ECO:0000259" key="3">
    <source>
        <dbReference type="PROSITE" id="PS50003"/>
    </source>
</evidence>
<dbReference type="InterPro" id="IPR001164">
    <property type="entry name" value="ArfGAP_dom"/>
</dbReference>
<evidence type="ECO:0000259" key="6">
    <source>
        <dbReference type="PROSITE" id="PS50238"/>
    </source>
</evidence>
<dbReference type="InterPro" id="IPR001849">
    <property type="entry name" value="PH_domain"/>
</dbReference>
<dbReference type="InterPro" id="IPR008936">
    <property type="entry name" value="Rho_GTPase_activation_prot"/>
</dbReference>
<dbReference type="GO" id="GO:0008270">
    <property type="term" value="F:zinc ion binding"/>
    <property type="evidence" value="ECO:0007669"/>
    <property type="project" value="UniProtKB-KW"/>
</dbReference>
<reference evidence="8" key="1">
    <citation type="submission" date="2025-08" db="UniProtKB">
        <authorList>
            <consortium name="RefSeq"/>
        </authorList>
    </citation>
    <scope>IDENTIFICATION</scope>
</reference>
<dbReference type="InterPro" id="IPR011993">
    <property type="entry name" value="PH-like_dom_sf"/>
</dbReference>
<dbReference type="SMART" id="SM00233">
    <property type="entry name" value="PH"/>
    <property type="match status" value="5"/>
</dbReference>
<dbReference type="CTD" id="571767"/>
<feature type="domain" description="Rho-GAP" evidence="6">
    <location>
        <begin position="1142"/>
        <end position="1338"/>
    </location>
</feature>
<dbReference type="InterPro" id="IPR000159">
    <property type="entry name" value="RA_dom"/>
</dbReference>
<dbReference type="Proteomes" id="UP000504632">
    <property type="component" value="Chromosome 8"/>
</dbReference>
<feature type="domain" description="Rho-GAP" evidence="6">
    <location>
        <begin position="678"/>
        <end position="859"/>
    </location>
</feature>
<feature type="domain" description="Ras-associating" evidence="5">
    <location>
        <begin position="1296"/>
        <end position="1385"/>
    </location>
</feature>
<proteinExistence type="predicted"/>
<evidence type="ECO:0000256" key="1">
    <source>
        <dbReference type="ARBA" id="ARBA00022468"/>
    </source>
</evidence>
<dbReference type="Gene3D" id="2.30.29.30">
    <property type="entry name" value="Pleckstrin-homology domain (PH domain)/Phosphotyrosine-binding domain (PTB)"/>
    <property type="match status" value="5"/>
</dbReference>
<accession>A0A6J2W3R6</accession>
<dbReference type="SMART" id="SM00324">
    <property type="entry name" value="RhoGAP"/>
    <property type="match status" value="2"/>
</dbReference>
<dbReference type="PROSITE" id="PS50003">
    <property type="entry name" value="PH_DOMAIN"/>
    <property type="match status" value="4"/>
</dbReference>
<dbReference type="PROSITE" id="PS50200">
    <property type="entry name" value="RA"/>
    <property type="match status" value="1"/>
</dbReference>
<dbReference type="GO" id="GO:0005547">
    <property type="term" value="F:phosphatidylinositol-3,4,5-trisphosphate binding"/>
    <property type="evidence" value="ECO:0007669"/>
    <property type="project" value="TreeGrafter"/>
</dbReference>
<dbReference type="GO" id="GO:0005737">
    <property type="term" value="C:cytoplasm"/>
    <property type="evidence" value="ECO:0007669"/>
    <property type="project" value="TreeGrafter"/>
</dbReference>
<protein>
    <submittedName>
        <fullName evidence="8">Arf-GAP with Rho-GAP domain, ANK repeat and PH domain-containing protein 1</fullName>
    </submittedName>
</protein>
<evidence type="ECO:0000313" key="8">
    <source>
        <dbReference type="RefSeq" id="XP_030638898.1"/>
    </source>
</evidence>
<name>A0A6J2W3R6_CHACN</name>
<dbReference type="Pfam" id="PF00169">
    <property type="entry name" value="PH"/>
    <property type="match status" value="3"/>
</dbReference>
<dbReference type="GO" id="GO:0005096">
    <property type="term" value="F:GTPase activator activity"/>
    <property type="evidence" value="ECO:0007669"/>
    <property type="project" value="UniProtKB-KW"/>
</dbReference>
<sequence>MAKARVLTDGPVLQWTGPIQDMQECFRTLKDQQEESEILEKAQIDSIELPCFSLPDSSENQEQGSSFIKCGWLDKTPPHGGIIFQKRWVQLDDEYLRYFQNEEEVYSKRMISLSSLSAVDSLGDVKFEVISKNRTFLFRASSSQERNEWVSVLQEILSARYEVCTEDLFFGGNSPEIRKEGYLDMTSPKAKLYVVVCDDQVYLFRNAEEYQQGVGITSIDMKMGSVKAGDKKSFTISTPYRTFSFVADSEKQKQEWFLCLQACVSRSLSCDYVAEIMWSVEANRYCADCNASKPEWASVNLCVLVCERCAGVHRSLGAKISKIRSLKMDEQVWTDNLVKVFLSLGNGNANLFWAANVPPSENLSPSASTEERKNYISSKYTEGKYRRYHSLYGQQQALNNALCRVVQTTDVLETLSLLYCGAQVNCYTGVPECPTPLSLAQRSGQKLQTEFLLQNQNTECPGSKVNSQPNLSNSGYLHKVSSLTRPITDRKAKGEFTQRWCSFSDGLLTYYRNEKSSNVNGKIKASDIVCLAINAPGKHGFEHTFEVYTENGRLYLFGTDDSNAMKKWVRIITKSVMPPGFGDIGGGVCDRLGRLNCPEGSSGIGWFCLSGSTLQVLLQDTVQNIDLRKLHQLTLPSTTSGAVVLVWRGGTIHLEQDRRPHFPGWISSIQSVSGGGDQPLSQQQLTDSDIPVVVHRCVDYITHHGLTSDGIYRKSGINSKIASLMDSFRNDARSVCIGEEFEVDDVANALKRYLREVKGGVFTSEETGLQWLEVTGIQEKSVRISTYQSLLKNLPEVNCETLRTLLTHLHCIQHLSKANQMTGKNLAIVFGPTLFQMDGSDRRTGLVVEDLIQNYCTIFNVSEEELQGQLDLASVILDENLTQTVATASATEIASEILNHKETNLSQNGVLSCHEAQENADMGCRGSKESSQPILSHSGYLHKVASTTRPITDRKAKGEFTQRWCSFSDGLLTYHRNEKSSSINGKIKASEILCLAVNASGKHGFEHTFEVYTENGRLYLFGTDNHNAMTEWISMITKSVMPPGFGDIGGGVCDRLGCLNCPEGSSGIGWFCLSGSTLQVLLQDTVQNIDLRKLHQLTLPSTTSGAVVLVWRGGTIHLEQDRRPHFPGWISSIQSVSGGGDQPLSQQQLTDSDIPVVVHRCVDYITRHGLMSDGIYRKSGVNSKVTALLDSFRNDARSVCIGEEFGVDDVASTLKSVQHLSETNQMTGKNLAIVFGPTLFQVDGSDRRTGLVVEDLIQNYCTIFNVPEEELQKQLDATSLLLSGNPTQGHRALTPSRTVCAIYLEKKDEDTEVLIPITASTSASQLVSEVLDHKGISLGQDEVWSCYEVYETAEIERALHYQEKVLPLYYSLTSHSHLVVKRNNYMNDMTAYLESKRDISKCGTLRVCEVKGGKGCGFNTRYCELASTSFRLFKEAQSGQPEKEWSINSLKMYQGYNSKLQPPTPWGLTLVYDTQHWYLCCDFEDELIEWSATFMSLKYNGDVWPPVL</sequence>
<dbReference type="InParanoid" id="A0A6J2W3R6"/>
<dbReference type="InterPro" id="IPR038508">
    <property type="entry name" value="ArfGAP_dom_sf"/>
</dbReference>
<feature type="domain" description="PH" evidence="3">
    <location>
        <begin position="934"/>
        <end position="1041"/>
    </location>
</feature>
<evidence type="ECO:0000259" key="5">
    <source>
        <dbReference type="PROSITE" id="PS50200"/>
    </source>
</evidence>
<dbReference type="GO" id="GO:0008360">
    <property type="term" value="P:regulation of cell shape"/>
    <property type="evidence" value="ECO:0007669"/>
    <property type="project" value="TreeGrafter"/>
</dbReference>
<dbReference type="OrthoDB" id="29546at2759"/>
<feature type="domain" description="PH" evidence="3">
    <location>
        <begin position="176"/>
        <end position="265"/>
    </location>
</feature>
<evidence type="ECO:0000256" key="2">
    <source>
        <dbReference type="PROSITE-ProRule" id="PRU00288"/>
    </source>
</evidence>
<gene>
    <name evidence="8" type="primary">arap1a</name>
</gene>
<dbReference type="PROSITE" id="PS50238">
    <property type="entry name" value="RHOGAP"/>
    <property type="match status" value="2"/>
</dbReference>